<accession>A0ABP0V9M5</accession>
<comment type="similarity">
    <text evidence="1">Belongs to the GSP E family.</text>
</comment>
<organism evidence="4 5">
    <name type="scientific">Sphagnum jensenii</name>
    <dbReference type="NCBI Taxonomy" id="128206"/>
    <lineage>
        <taxon>Eukaryota</taxon>
        <taxon>Viridiplantae</taxon>
        <taxon>Streptophyta</taxon>
        <taxon>Embryophyta</taxon>
        <taxon>Bryophyta</taxon>
        <taxon>Sphagnophytina</taxon>
        <taxon>Sphagnopsida</taxon>
        <taxon>Sphagnales</taxon>
        <taxon>Sphagnaceae</taxon>
        <taxon>Sphagnum</taxon>
    </lineage>
</organism>
<evidence type="ECO:0000256" key="1">
    <source>
        <dbReference type="ARBA" id="ARBA00006611"/>
    </source>
</evidence>
<dbReference type="InterPro" id="IPR003593">
    <property type="entry name" value="AAA+_ATPase"/>
</dbReference>
<evidence type="ECO:0000259" key="3">
    <source>
        <dbReference type="PROSITE" id="PS00662"/>
    </source>
</evidence>
<reference evidence="4" key="1">
    <citation type="submission" date="2024-02" db="EMBL/GenBank/DDBJ databases">
        <authorList>
            <consortium name="ELIXIR-Norway"/>
            <consortium name="Elixir Norway"/>
        </authorList>
    </citation>
    <scope>NUCLEOTIDE SEQUENCE</scope>
</reference>
<protein>
    <recommendedName>
        <fullName evidence="3">Bacterial type II secretion system protein E domain-containing protein</fullName>
    </recommendedName>
</protein>
<dbReference type="InterPro" id="IPR050921">
    <property type="entry name" value="T4SS_GSP_E_ATPase"/>
</dbReference>
<proteinExistence type="inferred from homology"/>
<dbReference type="SMART" id="SM00382">
    <property type="entry name" value="AAA"/>
    <property type="match status" value="1"/>
</dbReference>
<dbReference type="Gene3D" id="3.30.450.90">
    <property type="match status" value="1"/>
</dbReference>
<dbReference type="InterPro" id="IPR006321">
    <property type="entry name" value="PilT/PilU"/>
</dbReference>
<dbReference type="SUPFAM" id="SSF52540">
    <property type="entry name" value="P-loop containing nucleoside triphosphate hydrolases"/>
    <property type="match status" value="1"/>
</dbReference>
<feature type="domain" description="Bacterial type II secretion system protein E" evidence="3">
    <location>
        <begin position="166"/>
        <end position="180"/>
    </location>
</feature>
<dbReference type="Gene3D" id="3.40.50.300">
    <property type="entry name" value="P-loop containing nucleotide triphosphate hydrolases"/>
    <property type="match status" value="1"/>
</dbReference>
<dbReference type="InterPro" id="IPR001482">
    <property type="entry name" value="T2SS/T4SS_dom"/>
</dbReference>
<evidence type="ECO:0000313" key="4">
    <source>
        <dbReference type="EMBL" id="CAK9250195.1"/>
    </source>
</evidence>
<dbReference type="PROSITE" id="PS00662">
    <property type="entry name" value="T2SP_E"/>
    <property type="match status" value="1"/>
</dbReference>
<evidence type="ECO:0000313" key="5">
    <source>
        <dbReference type="Proteomes" id="UP001497444"/>
    </source>
</evidence>
<dbReference type="Pfam" id="PF00437">
    <property type="entry name" value="T2SSE"/>
    <property type="match status" value="1"/>
</dbReference>
<dbReference type="InterPro" id="IPR027417">
    <property type="entry name" value="P-loop_NTPase"/>
</dbReference>
<sequence length="341" mass="36775">MRVRGDVVKINTPALTAADVEAVATQIITPMQKAELQKEMSIDFAFAVPGTGVFRVNIYVQRHGLSLCLRALTEKPPTLEQLKLPEICKTACSYANGLVLVTGPTGSGKSTTLAAMLNHINMTVKGHILTLEDPVEFLHDSQMGLVNQRALGNNFTSYASALKAALREDPDVILVGEMRDQETIELALKAAETGHLVFSTLHTNSASKTVDRIINSFPAEEQSQTRAVLSETLKMVISQKLLPSADKKRRICVHDILVNNAAAANLIREGKTFQLTTVMQTGKKEGMQVGDAVLMAHVQAGDIAGEDAWEYANDKNNFAQFAPKPPTIPGGPPGPASPVKK</sequence>
<dbReference type="EMBL" id="CAXAQS010000135">
    <property type="protein sequence ID" value="CAK9250195.1"/>
    <property type="molecule type" value="Genomic_DNA"/>
</dbReference>
<feature type="compositionally biased region" description="Pro residues" evidence="2">
    <location>
        <begin position="323"/>
        <end position="341"/>
    </location>
</feature>
<name>A0ABP0V9M5_9BRYO</name>
<dbReference type="NCBIfam" id="TIGR01420">
    <property type="entry name" value="pilT_fam"/>
    <property type="match status" value="1"/>
</dbReference>
<feature type="region of interest" description="Disordered" evidence="2">
    <location>
        <begin position="316"/>
        <end position="341"/>
    </location>
</feature>
<dbReference type="Proteomes" id="UP001497444">
    <property type="component" value="Unassembled WGS sequence"/>
</dbReference>
<keyword evidence="5" id="KW-1185">Reference proteome</keyword>
<dbReference type="CDD" id="cd01131">
    <property type="entry name" value="PilT"/>
    <property type="match status" value="1"/>
</dbReference>
<dbReference type="PANTHER" id="PTHR30486:SF6">
    <property type="entry name" value="TYPE IV PILUS RETRACTATION ATPASE PILT"/>
    <property type="match status" value="1"/>
</dbReference>
<gene>
    <name evidence="4" type="ORF">CSSPJE1EN1_LOCUS25573</name>
</gene>
<evidence type="ECO:0000256" key="2">
    <source>
        <dbReference type="SAM" id="MobiDB-lite"/>
    </source>
</evidence>
<comment type="caution">
    <text evidence="4">The sequence shown here is derived from an EMBL/GenBank/DDBJ whole genome shotgun (WGS) entry which is preliminary data.</text>
</comment>
<dbReference type="PANTHER" id="PTHR30486">
    <property type="entry name" value="TWITCHING MOTILITY PROTEIN PILT"/>
    <property type="match status" value="1"/>
</dbReference>